<accession>A0A9Y1BNQ1</accession>
<dbReference type="EMBL" id="CP084166">
    <property type="protein sequence ID" value="UJG42171.1"/>
    <property type="molecule type" value="Genomic_DNA"/>
</dbReference>
<organism evidence="3">
    <name type="scientific">Candidatus Heimdallarchaeum aukensis</name>
    <dbReference type="NCBI Taxonomy" id="2876573"/>
    <lineage>
        <taxon>Archaea</taxon>
        <taxon>Promethearchaeati</taxon>
        <taxon>Candidatus Heimdallarchaeota</taxon>
        <taxon>Candidatus Heimdallarchaeia (ex Rinke et al. 2021) (nom. nud.)</taxon>
        <taxon>Candidatus Heimdallarchaeales</taxon>
        <taxon>Candidatus Heimdallarchaeaceae</taxon>
        <taxon>Candidatus Heimdallarchaeum</taxon>
    </lineage>
</organism>
<dbReference type="InterPro" id="IPR012429">
    <property type="entry name" value="HGSNAT_cat"/>
</dbReference>
<evidence type="ECO:0000259" key="2">
    <source>
        <dbReference type="Pfam" id="PF07786"/>
    </source>
</evidence>
<keyword evidence="1" id="KW-0472">Membrane</keyword>
<sequence>MRENEEIEIKGKSKIRRIASLDFQRGLAIWMMVFLHVWNHIYDFSWIDLGTIFQEANFLFGIWVIFCGFFGGWAGYFL</sequence>
<name>A0A9Y1BNQ1_9ARCH</name>
<gene>
    <name evidence="3" type="ORF">K9W45_00970</name>
</gene>
<feature type="domain" description="Heparan-alpha-glucosaminide N-acetyltransferase catalytic" evidence="2">
    <location>
        <begin position="17"/>
        <end position="65"/>
    </location>
</feature>
<feature type="transmembrane region" description="Helical" evidence="1">
    <location>
        <begin position="58"/>
        <end position="77"/>
    </location>
</feature>
<dbReference type="AlphaFoldDB" id="A0A9Y1BNQ1"/>
<dbReference type="Proteomes" id="UP001201020">
    <property type="component" value="Chromosome"/>
</dbReference>
<protein>
    <submittedName>
        <fullName evidence="3">Heparan-alpha-glucosaminide N-acetyltransferase domain-containing protein</fullName>
    </submittedName>
</protein>
<keyword evidence="1" id="KW-0812">Transmembrane</keyword>
<evidence type="ECO:0000256" key="1">
    <source>
        <dbReference type="SAM" id="Phobius"/>
    </source>
</evidence>
<feature type="transmembrane region" description="Helical" evidence="1">
    <location>
        <begin position="21"/>
        <end position="38"/>
    </location>
</feature>
<evidence type="ECO:0000313" key="3">
    <source>
        <dbReference type="EMBL" id="UJG42171.1"/>
    </source>
</evidence>
<keyword evidence="1" id="KW-1133">Transmembrane helix</keyword>
<reference evidence="3" key="1">
    <citation type="journal article" date="2022" name="Nat. Microbiol.">
        <title>Unique mobile elements and scalable gene flow at the prokaryote-eukaryote boundary revealed by circularized Asgard archaea genomes.</title>
        <authorList>
            <person name="Wu F."/>
            <person name="Speth D.R."/>
            <person name="Philosof A."/>
            <person name="Cremiere A."/>
            <person name="Narayanan A."/>
            <person name="Barco R.A."/>
            <person name="Connon S.A."/>
            <person name="Amend J.P."/>
            <person name="Antoshechkin I.A."/>
            <person name="Orphan V.J."/>
        </authorList>
    </citation>
    <scope>NUCLEOTIDE SEQUENCE</scope>
    <source>
        <strain evidence="3">PM71</strain>
    </source>
</reference>
<dbReference type="Pfam" id="PF07786">
    <property type="entry name" value="HGSNAT_cat"/>
    <property type="match status" value="1"/>
</dbReference>
<proteinExistence type="predicted"/>